<evidence type="ECO:0000259" key="14">
    <source>
        <dbReference type="PROSITE" id="PS50112"/>
    </source>
</evidence>
<keyword evidence="9" id="KW-0902">Two-component regulatory system</keyword>
<dbReference type="CDD" id="cd12914">
    <property type="entry name" value="PDC1_DGC_like"/>
    <property type="match status" value="1"/>
</dbReference>
<dbReference type="SMART" id="SM00091">
    <property type="entry name" value="PAS"/>
    <property type="match status" value="2"/>
</dbReference>
<dbReference type="GO" id="GO:0000155">
    <property type="term" value="F:phosphorelay sensor kinase activity"/>
    <property type="evidence" value="ECO:0007669"/>
    <property type="project" value="InterPro"/>
</dbReference>
<feature type="domain" description="PAC" evidence="15">
    <location>
        <begin position="563"/>
        <end position="613"/>
    </location>
</feature>
<dbReference type="CDD" id="cd06225">
    <property type="entry name" value="HAMP"/>
    <property type="match status" value="1"/>
</dbReference>
<dbReference type="RefSeq" id="WP_246904476.1">
    <property type="nucleotide sequence ID" value="NZ_JALJRB010000006.1"/>
</dbReference>
<keyword evidence="6" id="KW-0547">Nucleotide-binding</keyword>
<dbReference type="Gene3D" id="3.30.565.10">
    <property type="entry name" value="Histidine kinase-like ATPase, C-terminal domain"/>
    <property type="match status" value="1"/>
</dbReference>
<dbReference type="Pfam" id="PF00989">
    <property type="entry name" value="PAS"/>
    <property type="match status" value="1"/>
</dbReference>
<dbReference type="SMART" id="SM00387">
    <property type="entry name" value="HATPase_c"/>
    <property type="match status" value="1"/>
</dbReference>
<keyword evidence="18" id="KW-1185">Reference proteome</keyword>
<protein>
    <recommendedName>
        <fullName evidence="3">histidine kinase</fullName>
        <ecNumber evidence="3">2.7.13.3</ecNumber>
    </recommendedName>
</protein>
<feature type="domain" description="Response regulatory" evidence="13">
    <location>
        <begin position="869"/>
        <end position="985"/>
    </location>
</feature>
<dbReference type="CDD" id="cd00130">
    <property type="entry name" value="PAS"/>
    <property type="match status" value="2"/>
</dbReference>
<comment type="caution">
    <text evidence="17">The sequence shown here is derived from an EMBL/GenBank/DDBJ whole genome shotgun (WGS) entry which is preliminary data.</text>
</comment>
<dbReference type="SMART" id="SM00304">
    <property type="entry name" value="HAMP"/>
    <property type="match status" value="1"/>
</dbReference>
<dbReference type="InterPro" id="IPR003660">
    <property type="entry name" value="HAMP_dom"/>
</dbReference>
<evidence type="ECO:0000259" key="15">
    <source>
        <dbReference type="PROSITE" id="PS50113"/>
    </source>
</evidence>
<dbReference type="InterPro" id="IPR035965">
    <property type="entry name" value="PAS-like_dom_sf"/>
</dbReference>
<dbReference type="InterPro" id="IPR003661">
    <property type="entry name" value="HisK_dim/P_dom"/>
</dbReference>
<keyword evidence="11" id="KW-0812">Transmembrane</keyword>
<evidence type="ECO:0000256" key="11">
    <source>
        <dbReference type="SAM" id="Phobius"/>
    </source>
</evidence>
<name>A0AA41UJA7_9BACT</name>
<dbReference type="CDD" id="cd00082">
    <property type="entry name" value="HisKA"/>
    <property type="match status" value="1"/>
</dbReference>
<organism evidence="17 18">
    <name type="scientific">Desulfatitalea alkaliphila</name>
    <dbReference type="NCBI Taxonomy" id="2929485"/>
    <lineage>
        <taxon>Bacteria</taxon>
        <taxon>Pseudomonadati</taxon>
        <taxon>Thermodesulfobacteriota</taxon>
        <taxon>Desulfobacteria</taxon>
        <taxon>Desulfobacterales</taxon>
        <taxon>Desulfosarcinaceae</taxon>
        <taxon>Desulfatitalea</taxon>
    </lineage>
</organism>
<feature type="domain" description="PAS" evidence="14">
    <location>
        <begin position="361"/>
        <end position="419"/>
    </location>
</feature>
<evidence type="ECO:0000259" key="16">
    <source>
        <dbReference type="PROSITE" id="PS50885"/>
    </source>
</evidence>
<dbReference type="InterPro" id="IPR036097">
    <property type="entry name" value="HisK_dim/P_sf"/>
</dbReference>
<dbReference type="CDD" id="cd12915">
    <property type="entry name" value="PDC2_DGC_like"/>
    <property type="match status" value="1"/>
</dbReference>
<dbReference type="Gene3D" id="1.10.287.130">
    <property type="match status" value="1"/>
</dbReference>
<dbReference type="Proteomes" id="UP001165427">
    <property type="component" value="Unassembled WGS sequence"/>
</dbReference>
<comment type="subcellular location">
    <subcellularLocation>
        <location evidence="2">Membrane</location>
    </subcellularLocation>
</comment>
<dbReference type="CDD" id="cd00156">
    <property type="entry name" value="REC"/>
    <property type="match status" value="1"/>
</dbReference>
<dbReference type="Gene3D" id="6.10.340.10">
    <property type="match status" value="1"/>
</dbReference>
<dbReference type="NCBIfam" id="TIGR00229">
    <property type="entry name" value="sensory_box"/>
    <property type="match status" value="2"/>
</dbReference>
<dbReference type="InterPro" id="IPR000700">
    <property type="entry name" value="PAS-assoc_C"/>
</dbReference>
<feature type="transmembrane region" description="Helical" evidence="11">
    <location>
        <begin position="12"/>
        <end position="33"/>
    </location>
</feature>
<dbReference type="SMART" id="SM00388">
    <property type="entry name" value="HisKA"/>
    <property type="match status" value="1"/>
</dbReference>
<dbReference type="Gene3D" id="3.30.450.20">
    <property type="entry name" value="PAS domain"/>
    <property type="match status" value="3"/>
</dbReference>
<dbReference type="InterPro" id="IPR003594">
    <property type="entry name" value="HATPase_dom"/>
</dbReference>
<dbReference type="GO" id="GO:0016020">
    <property type="term" value="C:membrane"/>
    <property type="evidence" value="ECO:0007669"/>
    <property type="project" value="UniProtKB-SubCell"/>
</dbReference>
<dbReference type="InterPro" id="IPR036890">
    <property type="entry name" value="HATPase_C_sf"/>
</dbReference>
<dbReference type="SUPFAM" id="SSF55874">
    <property type="entry name" value="ATPase domain of HSP90 chaperone/DNA topoisomerase II/histidine kinase"/>
    <property type="match status" value="1"/>
</dbReference>
<evidence type="ECO:0000256" key="3">
    <source>
        <dbReference type="ARBA" id="ARBA00012438"/>
    </source>
</evidence>
<feature type="domain" description="HAMP" evidence="16">
    <location>
        <begin position="310"/>
        <end position="363"/>
    </location>
</feature>
<comment type="catalytic activity">
    <reaction evidence="1">
        <text>ATP + protein L-histidine = ADP + protein N-phospho-L-histidine.</text>
        <dbReference type="EC" id="2.7.13.3"/>
    </reaction>
</comment>
<evidence type="ECO:0000259" key="12">
    <source>
        <dbReference type="PROSITE" id="PS50109"/>
    </source>
</evidence>
<dbReference type="PANTHER" id="PTHR43065:SF46">
    <property type="entry name" value="C4-DICARBOXYLATE TRANSPORT SENSOR PROTEIN DCTB"/>
    <property type="match status" value="1"/>
</dbReference>
<dbReference type="EC" id="2.7.13.3" evidence="3"/>
<evidence type="ECO:0000256" key="2">
    <source>
        <dbReference type="ARBA" id="ARBA00004370"/>
    </source>
</evidence>
<keyword evidence="8" id="KW-0067">ATP-binding</keyword>
<dbReference type="InterPro" id="IPR001610">
    <property type="entry name" value="PAC"/>
</dbReference>
<dbReference type="InterPro" id="IPR013655">
    <property type="entry name" value="PAS_fold_3"/>
</dbReference>
<dbReference type="PROSITE" id="PS50113">
    <property type="entry name" value="PAC"/>
    <property type="match status" value="2"/>
</dbReference>
<dbReference type="SMART" id="SM00086">
    <property type="entry name" value="PAC"/>
    <property type="match status" value="2"/>
</dbReference>
<dbReference type="SUPFAM" id="SSF52172">
    <property type="entry name" value="CheY-like"/>
    <property type="match status" value="1"/>
</dbReference>
<dbReference type="SMART" id="SM00448">
    <property type="entry name" value="REC"/>
    <property type="match status" value="1"/>
</dbReference>
<keyword evidence="7" id="KW-0418">Kinase</keyword>
<dbReference type="AlphaFoldDB" id="A0AA41UJA7"/>
<feature type="transmembrane region" description="Helical" evidence="11">
    <location>
        <begin position="290"/>
        <end position="308"/>
    </location>
</feature>
<dbReference type="Pfam" id="PF00512">
    <property type="entry name" value="HisKA"/>
    <property type="match status" value="1"/>
</dbReference>
<dbReference type="InterPro" id="IPR001789">
    <property type="entry name" value="Sig_transdc_resp-reg_receiver"/>
</dbReference>
<proteinExistence type="predicted"/>
<keyword evidence="11" id="KW-0472">Membrane</keyword>
<dbReference type="Pfam" id="PF00672">
    <property type="entry name" value="HAMP"/>
    <property type="match status" value="1"/>
</dbReference>
<evidence type="ECO:0000256" key="6">
    <source>
        <dbReference type="ARBA" id="ARBA00022741"/>
    </source>
</evidence>
<dbReference type="PROSITE" id="PS50112">
    <property type="entry name" value="PAS"/>
    <property type="match status" value="2"/>
</dbReference>
<dbReference type="SUPFAM" id="SSF158472">
    <property type="entry name" value="HAMP domain-like"/>
    <property type="match status" value="1"/>
</dbReference>
<dbReference type="PROSITE" id="PS50885">
    <property type="entry name" value="HAMP"/>
    <property type="match status" value="1"/>
</dbReference>
<dbReference type="PRINTS" id="PR00344">
    <property type="entry name" value="BCTRLSENSOR"/>
</dbReference>
<dbReference type="PROSITE" id="PS50109">
    <property type="entry name" value="HIS_KIN"/>
    <property type="match status" value="1"/>
</dbReference>
<evidence type="ECO:0000256" key="10">
    <source>
        <dbReference type="PROSITE-ProRule" id="PRU00169"/>
    </source>
</evidence>
<keyword evidence="11" id="KW-1133">Transmembrane helix</keyword>
<dbReference type="PROSITE" id="PS50110">
    <property type="entry name" value="RESPONSE_REGULATORY"/>
    <property type="match status" value="1"/>
</dbReference>
<dbReference type="Pfam" id="PF00072">
    <property type="entry name" value="Response_reg"/>
    <property type="match status" value="1"/>
</dbReference>
<accession>A0AA41UJA7</accession>
<keyword evidence="5" id="KW-0808">Transferase</keyword>
<dbReference type="SUPFAM" id="SSF55785">
    <property type="entry name" value="PYP-like sensor domain (PAS domain)"/>
    <property type="match status" value="2"/>
</dbReference>
<dbReference type="InterPro" id="IPR000014">
    <property type="entry name" value="PAS"/>
</dbReference>
<evidence type="ECO:0000313" key="17">
    <source>
        <dbReference type="EMBL" id="MCJ8500352.1"/>
    </source>
</evidence>
<dbReference type="PANTHER" id="PTHR43065">
    <property type="entry name" value="SENSOR HISTIDINE KINASE"/>
    <property type="match status" value="1"/>
</dbReference>
<reference evidence="17" key="1">
    <citation type="submission" date="2022-04" db="EMBL/GenBank/DDBJ databases">
        <title>Desulfatitalea alkaliphila sp. nov., a novel anaerobic sulfate-reducing bacterium isolated from terrestrial mud volcano, Taman Peninsula, Russia.</title>
        <authorList>
            <person name="Khomyakova M.A."/>
            <person name="Merkel A.Y."/>
            <person name="Slobodkin A.I."/>
        </authorList>
    </citation>
    <scope>NUCLEOTIDE SEQUENCE</scope>
    <source>
        <strain evidence="17">M08but</strain>
    </source>
</reference>
<sequence>MALFSTGSIRRVLTVLVCLAVLPALLIIIFSGFELRRTAIENAKREVLLLVRTMGEVQKGITRSTRQIFSTLGKMQEVHDMDEQACNELFRAIVADNPIFISIAAVDATGEMFAASLPFERVNLADRRHVSEALTHRDFAAGEYIRTRIGTEHHSMAFAYPVLDEAGQVRLVLVAALRLENFAQLFDLADLNPDSFVAVTDRNGIRLFFHPAREATNPIGEPIAGVAWEQVQGAPAPGLSVHTGSDGMRRIFGYQPVRLYDDHPPYAYLWAGVPESDVLQPANQILLRNLVLMVLVAALALVIANLAGGRALLKPIRRLVGATQAIAGGDLDARAGEGPAPDELRTLGRTFDEMAAALVENQEQLNTIADYTYDWEYWIGPDGRPLWVSPSCERITGYTAAEFMADPSLFERIVHTEDQAAFTAHHSQEEDIGCSGRIDFRIVHRSGRVVWIDHHCLGLKTAVGKVLGRRVSNRDITDRKQIEQALRVSETQFRSLVEGAPVAIFVQTDFNFVYVNAAGLKLFGAETQDLLIGTPVPDRVHPDFRALSRERMVHLNERKSAVPRVEQIYLRLDGTQVPVEVSSVPITFQGRDGGLAFVQDISQRRQMETRLQQAQKMEAIGALAGGIAHDFNNILFPIIGLSELLLEDLPRGSLERENVAEIHTAARRAGDLVNQILSFSRQAEHKRIPLRMQQVLKEVGKLVRATIPSNIVIEQSIQADCGPVLADPTNIHQIAMNLVTNAFHAVEEKGGTIAIGLRQTTLALEDVAGTHLTAGPHALFSVWDTGCGIPADVIPRIFDPYFTTKAQGKGTGLGLAVVYGIVREHGGDVRVYSEMNRGTIFKVYLPILPREAEADAGAAPAPLPTGTERILLVDDEAPIVRLETQMLERLGYRVTARTSSVEALAAFQADPAGFDLLISDMAMPNMTGEQLAQQVAAIRPDIPVILCTGFSEQMTVRTAQPEPLRGFLMKPLVRGELAKEVRRLLDDVQAGAGHPRVP</sequence>
<evidence type="ECO:0000256" key="1">
    <source>
        <dbReference type="ARBA" id="ARBA00000085"/>
    </source>
</evidence>
<evidence type="ECO:0000256" key="8">
    <source>
        <dbReference type="ARBA" id="ARBA00022840"/>
    </source>
</evidence>
<evidence type="ECO:0000256" key="5">
    <source>
        <dbReference type="ARBA" id="ARBA00022679"/>
    </source>
</evidence>
<dbReference type="InterPro" id="IPR013767">
    <property type="entry name" value="PAS_fold"/>
</dbReference>
<dbReference type="Gene3D" id="3.40.50.2300">
    <property type="match status" value="1"/>
</dbReference>
<feature type="domain" description="PAS" evidence="14">
    <location>
        <begin position="489"/>
        <end position="559"/>
    </location>
</feature>
<evidence type="ECO:0000256" key="4">
    <source>
        <dbReference type="ARBA" id="ARBA00022553"/>
    </source>
</evidence>
<dbReference type="Pfam" id="PF02518">
    <property type="entry name" value="HATPase_c"/>
    <property type="match status" value="1"/>
</dbReference>
<keyword evidence="4 10" id="KW-0597">Phosphoprotein</keyword>
<dbReference type="InterPro" id="IPR005467">
    <property type="entry name" value="His_kinase_dom"/>
</dbReference>
<feature type="modified residue" description="4-aspartylphosphate" evidence="10">
    <location>
        <position position="920"/>
    </location>
</feature>
<evidence type="ECO:0000259" key="13">
    <source>
        <dbReference type="PROSITE" id="PS50110"/>
    </source>
</evidence>
<evidence type="ECO:0000256" key="7">
    <source>
        <dbReference type="ARBA" id="ARBA00022777"/>
    </source>
</evidence>
<feature type="domain" description="PAC" evidence="15">
    <location>
        <begin position="436"/>
        <end position="488"/>
    </location>
</feature>
<dbReference type="SUPFAM" id="SSF47384">
    <property type="entry name" value="Homodimeric domain of signal transducing histidine kinase"/>
    <property type="match status" value="1"/>
</dbReference>
<dbReference type="EMBL" id="JALJRB010000006">
    <property type="protein sequence ID" value="MCJ8500352.1"/>
    <property type="molecule type" value="Genomic_DNA"/>
</dbReference>
<dbReference type="Pfam" id="PF08447">
    <property type="entry name" value="PAS_3"/>
    <property type="match status" value="1"/>
</dbReference>
<feature type="domain" description="Histidine kinase" evidence="12">
    <location>
        <begin position="626"/>
        <end position="849"/>
    </location>
</feature>
<dbReference type="GO" id="GO:0005524">
    <property type="term" value="F:ATP binding"/>
    <property type="evidence" value="ECO:0007669"/>
    <property type="project" value="UniProtKB-KW"/>
</dbReference>
<evidence type="ECO:0000256" key="9">
    <source>
        <dbReference type="ARBA" id="ARBA00023012"/>
    </source>
</evidence>
<evidence type="ECO:0000313" key="18">
    <source>
        <dbReference type="Proteomes" id="UP001165427"/>
    </source>
</evidence>
<dbReference type="InterPro" id="IPR004358">
    <property type="entry name" value="Sig_transdc_His_kin-like_C"/>
</dbReference>
<dbReference type="InterPro" id="IPR011006">
    <property type="entry name" value="CheY-like_superfamily"/>
</dbReference>
<gene>
    <name evidence="17" type="ORF">MRX98_07170</name>
</gene>